<dbReference type="InterPro" id="IPR044763">
    <property type="entry name" value="Ded1/Dbp1_DEADc"/>
</dbReference>
<evidence type="ECO:0000256" key="7">
    <source>
        <dbReference type="ARBA" id="ARBA00024358"/>
    </source>
</evidence>
<protein>
    <recommendedName>
        <fullName evidence="1">RNA helicase</fullName>
        <ecNumber evidence="1">3.6.4.13</ecNumber>
    </recommendedName>
</protein>
<dbReference type="GO" id="GO:0003723">
    <property type="term" value="F:RNA binding"/>
    <property type="evidence" value="ECO:0007669"/>
    <property type="project" value="UniProtKB-KW"/>
</dbReference>
<keyword evidence="15" id="KW-1185">Reference proteome</keyword>
<feature type="domain" description="Helicase C-terminal" evidence="12">
    <location>
        <begin position="391"/>
        <end position="542"/>
    </location>
</feature>
<dbReference type="GO" id="GO:0003724">
    <property type="term" value="F:RNA helicase activity"/>
    <property type="evidence" value="ECO:0007669"/>
    <property type="project" value="UniProtKB-EC"/>
</dbReference>
<evidence type="ECO:0000256" key="6">
    <source>
        <dbReference type="ARBA" id="ARBA00022884"/>
    </source>
</evidence>
<dbReference type="PANTHER" id="PTHR47958">
    <property type="entry name" value="ATP-DEPENDENT RNA HELICASE DBP3"/>
    <property type="match status" value="1"/>
</dbReference>
<gene>
    <name evidence="14" type="ORF">MUK42_20502</name>
</gene>
<sequence length="684" mass="74503">MAMSLTDAAAETTVPDAAAPATRRTYVPRFLRNSYDHFGNSFSSCRFDSPPHRAPSFLQSSPRIPSNRRGSSDRESDGRASRHRSRRGKARREPNPFEIADEFVGLGISDYDASGGGGSGQGINFDAYDDIPVEVSGLDVPPPATTFAGIDLVEALNQNIRRCRFVKPTPVQRHAIPILLAGRDLMACAQTGSGKTAAFCFPIISGVMRNRRQLPTKAPSGGDRTTFPRALILSPTRELSCQILGESKKFAYQTGVRVVVAYGGTPIVHQLRDLEKGAEILVATPGRLLDLLERAKVSLKEIKYLALDEADRMLDMGFEPQIRKIVQQMDMPPPGLRQTMLFSATFPQEIQRLASDFLSNYVFLTVGRIGSSTDLISQSVEYVPDMDKRGRLVDLLHAQRENGIHSKQSSTLVFVETKRAADSLEHWLSKNGYPATSIHGDKTQPERERALRSFKSGATPVMVATDVASRGLDVPHVAHVINFDLPKDIDDYVHRIGRTGRAGKSGKATAFFNEGNQRLAKPLTECMEDANQEVPDWLYNHVARPSYGGGRRRGSGTRRFGGRDFRKDTGGGSPTANSHEGGNVIADVNYASDGSFDHEPIIGGRDYRTDTGCGNPSVKSCGGNIITDGNYACDDRLDHMPISATVGGTRSVNSYGGGNDITDGNTAFEGDGFNYKSIIANGWV</sequence>
<keyword evidence="4 14" id="KW-0347">Helicase</keyword>
<keyword evidence="6" id="KW-0694">RNA-binding</keyword>
<evidence type="ECO:0000256" key="9">
    <source>
        <dbReference type="PROSITE-ProRule" id="PRU00552"/>
    </source>
</evidence>
<evidence type="ECO:0000313" key="15">
    <source>
        <dbReference type="Proteomes" id="UP001055439"/>
    </source>
</evidence>
<dbReference type="FunFam" id="3.40.50.300:FF:000397">
    <property type="entry name" value="Probable ATP-dependent RNA helicase DDX4"/>
    <property type="match status" value="1"/>
</dbReference>
<dbReference type="SMART" id="SM00490">
    <property type="entry name" value="HELICc"/>
    <property type="match status" value="1"/>
</dbReference>
<feature type="short sequence motif" description="Q motif" evidence="9">
    <location>
        <begin position="145"/>
        <end position="173"/>
    </location>
</feature>
<name>A0A9E7K3E5_9LILI</name>
<keyword evidence="2" id="KW-0547">Nucleotide-binding</keyword>
<organism evidence="14 15">
    <name type="scientific">Musa troglodytarum</name>
    <name type="common">fe'i banana</name>
    <dbReference type="NCBI Taxonomy" id="320322"/>
    <lineage>
        <taxon>Eukaryota</taxon>
        <taxon>Viridiplantae</taxon>
        <taxon>Streptophyta</taxon>
        <taxon>Embryophyta</taxon>
        <taxon>Tracheophyta</taxon>
        <taxon>Spermatophyta</taxon>
        <taxon>Magnoliopsida</taxon>
        <taxon>Liliopsida</taxon>
        <taxon>Zingiberales</taxon>
        <taxon>Musaceae</taxon>
        <taxon>Musa</taxon>
    </lineage>
</organism>
<dbReference type="GO" id="GO:0005524">
    <property type="term" value="F:ATP binding"/>
    <property type="evidence" value="ECO:0007669"/>
    <property type="project" value="UniProtKB-KW"/>
</dbReference>
<dbReference type="Gene3D" id="3.40.50.300">
    <property type="entry name" value="P-loop containing nucleotide triphosphate hydrolases"/>
    <property type="match status" value="2"/>
</dbReference>
<evidence type="ECO:0000256" key="10">
    <source>
        <dbReference type="SAM" id="MobiDB-lite"/>
    </source>
</evidence>
<dbReference type="Proteomes" id="UP001055439">
    <property type="component" value="Chromosome 5"/>
</dbReference>
<evidence type="ECO:0000259" key="12">
    <source>
        <dbReference type="PROSITE" id="PS51194"/>
    </source>
</evidence>
<dbReference type="Pfam" id="PF00270">
    <property type="entry name" value="DEAD"/>
    <property type="match status" value="1"/>
</dbReference>
<dbReference type="PROSITE" id="PS51194">
    <property type="entry name" value="HELICASE_CTER"/>
    <property type="match status" value="1"/>
</dbReference>
<dbReference type="AlphaFoldDB" id="A0A9E7K3E5"/>
<dbReference type="FunFam" id="3.40.50.300:FF:000008">
    <property type="entry name" value="ATP-dependent RNA helicase RhlB"/>
    <property type="match status" value="1"/>
</dbReference>
<evidence type="ECO:0000259" key="11">
    <source>
        <dbReference type="PROSITE" id="PS51192"/>
    </source>
</evidence>
<dbReference type="InterPro" id="IPR027417">
    <property type="entry name" value="P-loop_NTPase"/>
</dbReference>
<feature type="region of interest" description="Disordered" evidence="10">
    <location>
        <begin position="548"/>
        <end position="582"/>
    </location>
</feature>
<dbReference type="SMART" id="SM00487">
    <property type="entry name" value="DEXDc"/>
    <property type="match status" value="1"/>
</dbReference>
<dbReference type="SUPFAM" id="SSF52540">
    <property type="entry name" value="P-loop containing nucleoside triphosphate hydrolases"/>
    <property type="match status" value="1"/>
</dbReference>
<reference evidence="14" key="1">
    <citation type="submission" date="2022-05" db="EMBL/GenBank/DDBJ databases">
        <title>The Musa troglodytarum L. genome provides insights into the mechanism of non-climacteric behaviour and enrichment of carotenoids.</title>
        <authorList>
            <person name="Wang J."/>
        </authorList>
    </citation>
    <scope>NUCLEOTIDE SEQUENCE</scope>
    <source>
        <tissue evidence="14">Leaf</tissue>
    </source>
</reference>
<feature type="compositionally biased region" description="Basic and acidic residues" evidence="10">
    <location>
        <begin position="70"/>
        <end position="80"/>
    </location>
</feature>
<evidence type="ECO:0000256" key="3">
    <source>
        <dbReference type="ARBA" id="ARBA00022801"/>
    </source>
</evidence>
<comment type="catalytic activity">
    <reaction evidence="8">
        <text>ATP + H2O = ADP + phosphate + H(+)</text>
        <dbReference type="Rhea" id="RHEA:13065"/>
        <dbReference type="ChEBI" id="CHEBI:15377"/>
        <dbReference type="ChEBI" id="CHEBI:15378"/>
        <dbReference type="ChEBI" id="CHEBI:30616"/>
        <dbReference type="ChEBI" id="CHEBI:43474"/>
        <dbReference type="ChEBI" id="CHEBI:456216"/>
        <dbReference type="EC" id="3.6.4.13"/>
    </reaction>
</comment>
<dbReference type="OrthoDB" id="196131at2759"/>
<feature type="region of interest" description="Disordered" evidence="10">
    <location>
        <begin position="51"/>
        <end position="96"/>
    </location>
</feature>
<dbReference type="Pfam" id="PF00271">
    <property type="entry name" value="Helicase_C"/>
    <property type="match status" value="1"/>
</dbReference>
<dbReference type="GO" id="GO:0016787">
    <property type="term" value="F:hydrolase activity"/>
    <property type="evidence" value="ECO:0007669"/>
    <property type="project" value="UniProtKB-KW"/>
</dbReference>
<evidence type="ECO:0000256" key="1">
    <source>
        <dbReference type="ARBA" id="ARBA00012552"/>
    </source>
</evidence>
<dbReference type="InterPro" id="IPR011545">
    <property type="entry name" value="DEAD/DEAH_box_helicase_dom"/>
</dbReference>
<feature type="domain" description="DEAD-box RNA helicase Q" evidence="13">
    <location>
        <begin position="145"/>
        <end position="173"/>
    </location>
</feature>
<dbReference type="EC" id="3.6.4.13" evidence="1"/>
<evidence type="ECO:0000259" key="13">
    <source>
        <dbReference type="PROSITE" id="PS51195"/>
    </source>
</evidence>
<comment type="similarity">
    <text evidence="7">Belongs to the DEAD box helicase family. DDX3/DED1 subfamily.</text>
</comment>
<feature type="domain" description="Helicase ATP-binding" evidence="11">
    <location>
        <begin position="176"/>
        <end position="364"/>
    </location>
</feature>
<evidence type="ECO:0000256" key="4">
    <source>
        <dbReference type="ARBA" id="ARBA00022806"/>
    </source>
</evidence>
<evidence type="ECO:0000313" key="14">
    <source>
        <dbReference type="EMBL" id="URE04958.1"/>
    </source>
</evidence>
<evidence type="ECO:0000256" key="5">
    <source>
        <dbReference type="ARBA" id="ARBA00022840"/>
    </source>
</evidence>
<dbReference type="InterPro" id="IPR014014">
    <property type="entry name" value="RNA_helicase_DEAD_Q_motif"/>
</dbReference>
<keyword evidence="3" id="KW-0378">Hydrolase</keyword>
<evidence type="ECO:0000256" key="8">
    <source>
        <dbReference type="ARBA" id="ARBA00047984"/>
    </source>
</evidence>
<dbReference type="PROSITE" id="PS51192">
    <property type="entry name" value="HELICASE_ATP_BIND_1"/>
    <property type="match status" value="1"/>
</dbReference>
<evidence type="ECO:0000256" key="2">
    <source>
        <dbReference type="ARBA" id="ARBA00022741"/>
    </source>
</evidence>
<proteinExistence type="inferred from homology"/>
<dbReference type="InterPro" id="IPR001650">
    <property type="entry name" value="Helicase_C-like"/>
</dbReference>
<accession>A0A9E7K3E5</accession>
<dbReference type="InterPro" id="IPR014001">
    <property type="entry name" value="Helicase_ATP-bd"/>
</dbReference>
<keyword evidence="5" id="KW-0067">ATP-binding</keyword>
<dbReference type="CDD" id="cd18787">
    <property type="entry name" value="SF2_C_DEAD"/>
    <property type="match status" value="1"/>
</dbReference>
<feature type="compositionally biased region" description="Basic residues" evidence="10">
    <location>
        <begin position="81"/>
        <end position="90"/>
    </location>
</feature>
<dbReference type="PROSITE" id="PS51195">
    <property type="entry name" value="Q_MOTIF"/>
    <property type="match status" value="1"/>
</dbReference>
<dbReference type="EMBL" id="CP097507">
    <property type="protein sequence ID" value="URE04958.1"/>
    <property type="molecule type" value="Genomic_DNA"/>
</dbReference>
<dbReference type="CDD" id="cd17967">
    <property type="entry name" value="DEADc_DDX3_DDX4"/>
    <property type="match status" value="1"/>
</dbReference>